<dbReference type="EC" id="3.4.22.49" evidence="2"/>
<accession>A0A087GPX9</accession>
<keyword evidence="7" id="KW-1185">Reference proteome</keyword>
<dbReference type="GO" id="GO:0072686">
    <property type="term" value="C:mitotic spindle"/>
    <property type="evidence" value="ECO:0007669"/>
    <property type="project" value="TreeGrafter"/>
</dbReference>
<dbReference type="InterPro" id="IPR005314">
    <property type="entry name" value="Peptidase_C50"/>
</dbReference>
<dbReference type="GO" id="GO:0004197">
    <property type="term" value="F:cysteine-type endopeptidase activity"/>
    <property type="evidence" value="ECO:0007669"/>
    <property type="project" value="InterPro"/>
</dbReference>
<comment type="catalytic activity">
    <reaction evidence="1">
        <text>All bonds known to be hydrolyzed by this endopeptidase have arginine in P1 and an acidic residue in P4. P6 is often occupied by an acidic residue or by a hydroxy-amino-acid residue, the phosphorylation of which enhances cleavage.</text>
        <dbReference type="EC" id="3.4.22.49"/>
    </reaction>
</comment>
<dbReference type="Pfam" id="PF25110">
    <property type="entry name" value="TPR_ESP1"/>
    <property type="match status" value="1"/>
</dbReference>
<keyword evidence="3" id="KW-0378">Hydrolase</keyword>
<dbReference type="OMA" id="HESVIAQ"/>
<proteinExistence type="predicted"/>
<dbReference type="InterPro" id="IPR056932">
    <property type="entry name" value="TPR_ESP1_2nd"/>
</dbReference>
<evidence type="ECO:0000256" key="4">
    <source>
        <dbReference type="ARBA" id="ARBA00022829"/>
    </source>
</evidence>
<dbReference type="EMBL" id="CM002874">
    <property type="protein sequence ID" value="KFK31931.1"/>
    <property type="molecule type" value="Genomic_DNA"/>
</dbReference>
<evidence type="ECO:0000313" key="7">
    <source>
        <dbReference type="Proteomes" id="UP000029120"/>
    </source>
</evidence>
<reference evidence="7" key="1">
    <citation type="journal article" date="2015" name="Nat. Plants">
        <title>Genome expansion of Arabis alpina linked with retrotransposition and reduced symmetric DNA methylation.</title>
        <authorList>
            <person name="Willing E.M."/>
            <person name="Rawat V."/>
            <person name="Mandakova T."/>
            <person name="Maumus F."/>
            <person name="James G.V."/>
            <person name="Nordstroem K.J."/>
            <person name="Becker C."/>
            <person name="Warthmann N."/>
            <person name="Chica C."/>
            <person name="Szarzynska B."/>
            <person name="Zytnicki M."/>
            <person name="Albani M.C."/>
            <person name="Kiefer C."/>
            <person name="Bergonzi S."/>
            <person name="Castaings L."/>
            <person name="Mateos J.L."/>
            <person name="Berns M.C."/>
            <person name="Bujdoso N."/>
            <person name="Piofczyk T."/>
            <person name="de Lorenzo L."/>
            <person name="Barrero-Sicilia C."/>
            <person name="Mateos I."/>
            <person name="Piednoel M."/>
            <person name="Hagmann J."/>
            <person name="Chen-Min-Tao R."/>
            <person name="Iglesias-Fernandez R."/>
            <person name="Schuster S.C."/>
            <person name="Alonso-Blanco C."/>
            <person name="Roudier F."/>
            <person name="Carbonero P."/>
            <person name="Paz-Ares J."/>
            <person name="Davis S.J."/>
            <person name="Pecinka A."/>
            <person name="Quesneville H."/>
            <person name="Colot V."/>
            <person name="Lysak M.A."/>
            <person name="Weigel D."/>
            <person name="Coupland G."/>
            <person name="Schneeberger K."/>
        </authorList>
    </citation>
    <scope>NUCLEOTIDE SEQUENCE [LARGE SCALE GENOMIC DNA]</scope>
    <source>
        <strain evidence="7">cv. Pajares</strain>
    </source>
</reference>
<evidence type="ECO:0000259" key="5">
    <source>
        <dbReference type="PROSITE" id="PS51700"/>
    </source>
</evidence>
<evidence type="ECO:0000313" key="6">
    <source>
        <dbReference type="EMBL" id="KFK31931.1"/>
    </source>
</evidence>
<sequence length="1801" mass="203051">MASESDTEIHILSLIESSSDAVVVLSSVSEYLRPFPALLICREEDRAQTVRSIAKQFLPFLTKSVSLLQKRLSVTNPSHESPKDLFRVYDFCLECCELIAVDPHAVQLQRLGMIHCYQNCGWFNEAYNDAFRVLEQLRGGSESVQFLPNPEFGDAKLARLLVEVVVSIFRSVAMSRDMDKPQYLRILWLLREIYPWLRFLDIIEQEKFLTLLMTDMGECALSIIRDAKRFDEGLVHSFCISTLEKYYLPPLPKCHFYKFSRQVLSSLFVSKEIETSQAVKIVMSVLRTVACVFKVEPEENWLELVDLVSYCAHKSRLAGYIWCARVSKQLSKIAAVLSEDIPQANVILRLYSAGLSVNLYDVKFREKGKETAVNWGLQALLGDKDMFLQFCYGLRVLPRWMPDKECSGTDFDKILLNAAMTAFIISTRAQRKVEITARLIEDVIATPWISTLELKFLYASFHDIGVAFHSIKHLKEASMAFKLCIKTVWTCVRLLCQIFVNESKSSEDCLPGEAIIDFVSEACSKSAFYLDVLQQHGAQEVEKLVVFILESWSAAEDLLRTLPDPMPIIKQLIQIQPRGHESLDLAGSCTPLYLLLSSSQKILERVTRKILEQELLAYEEILPLHSELGRVKQTKTTDILLKDVFITKDLLVERGRILIWKARTIRASGTEHLKECIHYLSEAISISGNIFNESTNHGNLCCHQLAVAYCLRALCVHETEPDSKQVFQDLNTSLNLWLRIQTPCDSNDTIPLENMIPLLCNVIDLLSIKGWIELHHHVYELLSRLFKWKNVKLEVCLAMLWDCRRLSHALCPSPINDAVIMGLSGYFGEKSESTDFWIRSCLQFSKAKSIGFQLSLQCSPYEALHTVNKLEEPHKSDITIDDINNTASVLVSSNPAPSPSSFVAASLYYDLCERQLSCGNLYEALSYAKEAHRIRNLIFEDKFSCVVEKHFEKHNRAGKVIELPTYIISKFEVSSSRAIDVWPCGKFIWDTSRCSLSPWNVLQCYLESILQVGVINELIGEGVEAECFLSRGKAIACMQSLQPFVVAFSLALGDLYKRMQSLDLAAKELQNVHQRRLACTVLDSLGKCLTKSGKVHQAHEAILCSIAVLFNSNVSSLSSISPSQLLDFIGKEIKGDEFGVDQARILYNLCKLSLQTYHSRASRSICCDLSHIPPQKLVSWLTLAFVLSREVPILNQKISRLLAALYLLSSSSAEFSFSCDGELSASHWVTYYHQASLGAHINYQFLSNFSRRYKSGRNSNKEASRLSCMASAEYDFLRLAPESTNDIVQFAKNFFNSLSESTVICISVLGGTLSKLLQEIMQSPPVCAWLLLSRLSSKSQPVAILLPIDSVLEDGSDDDSNPSNTEVNGIKEIDKRWVCPWGSTVVDTVAPAFQLIMEENFITGSEVPVEDANLRRKKIKQLNVRLAKFLRKLEDFWLGPWRHLLLGELSNSKLHESTQKKLVTELRSKCKMEVNETLLKVFLGNGTNGFEGEAWISQLCLKNGCYIGRSDHIDEEDGCAIPTSASHGPQSRYGLALQLIREAEIKLKQQENNEKREPIILVLDHEIQMLPWENIPILRRQEVYRMPSVGSISAVLKKCCSQEDTAARFISPFPLIDPQDAYYLLNPSGDLRSAKIEFESWFKEHKMKGRAGSLPATEELINALGKHDLFLYIGHGTGEQYIPMCRVKNLDKCAAAVLMGCSSGLPYIRGRYVPNSVPMSFLLAGSPVVVANLWGVTDDINQFGKAMLEGWFRERSDDDTSERVGSSMVYSRDACILQFLTGAAPVCYGVPTAITKTKKKT</sequence>
<dbReference type="PANTHER" id="PTHR12792">
    <property type="entry name" value="EXTRA SPINDLE POLES 1-RELATED"/>
    <property type="match status" value="1"/>
</dbReference>
<dbReference type="Gramene" id="KFK31931">
    <property type="protein sequence ID" value="KFK31931"/>
    <property type="gene ID" value="AALP_AA6G177700"/>
</dbReference>
<dbReference type="PROSITE" id="PS51700">
    <property type="entry name" value="SEPARIN"/>
    <property type="match status" value="1"/>
</dbReference>
<dbReference type="InterPro" id="IPR030397">
    <property type="entry name" value="SEPARIN_core_dom"/>
</dbReference>
<dbReference type="GO" id="GO:0005634">
    <property type="term" value="C:nucleus"/>
    <property type="evidence" value="ECO:0007669"/>
    <property type="project" value="InterPro"/>
</dbReference>
<dbReference type="PANTHER" id="PTHR12792:SF0">
    <property type="entry name" value="SEPARIN"/>
    <property type="match status" value="1"/>
</dbReference>
<name>A0A087GPX9_ARAAL</name>
<feature type="domain" description="Peptidase C50" evidence="5">
    <location>
        <begin position="1618"/>
        <end position="1712"/>
    </location>
</feature>
<dbReference type="GO" id="GO:0051307">
    <property type="term" value="P:meiotic chromosome separation"/>
    <property type="evidence" value="ECO:0007669"/>
    <property type="project" value="TreeGrafter"/>
</dbReference>
<keyword evidence="4" id="KW-0159">Chromosome partition</keyword>
<gene>
    <name evidence="6" type="ordered locus">AALP_Aa6g177700</name>
</gene>
<dbReference type="Proteomes" id="UP000029120">
    <property type="component" value="Chromosome 6"/>
</dbReference>
<dbReference type="GO" id="GO:0006508">
    <property type="term" value="P:proteolysis"/>
    <property type="evidence" value="ECO:0007669"/>
    <property type="project" value="InterPro"/>
</dbReference>
<dbReference type="OrthoDB" id="1087954at2759"/>
<protein>
    <recommendedName>
        <fullName evidence="2">separase</fullName>
        <ecNumber evidence="2">3.4.22.49</ecNumber>
    </recommendedName>
</protein>
<dbReference type="eggNOG" id="KOG1849">
    <property type="taxonomic scope" value="Eukaryota"/>
</dbReference>
<evidence type="ECO:0000256" key="1">
    <source>
        <dbReference type="ARBA" id="ARBA00000451"/>
    </source>
</evidence>
<dbReference type="Pfam" id="PF03568">
    <property type="entry name" value="Separin_C"/>
    <property type="match status" value="1"/>
</dbReference>
<dbReference type="InterPro" id="IPR056933">
    <property type="entry name" value="TPR_ESP1"/>
</dbReference>
<organism evidence="6 7">
    <name type="scientific">Arabis alpina</name>
    <name type="common">Alpine rock-cress</name>
    <dbReference type="NCBI Taxonomy" id="50452"/>
    <lineage>
        <taxon>Eukaryota</taxon>
        <taxon>Viridiplantae</taxon>
        <taxon>Streptophyta</taxon>
        <taxon>Embryophyta</taxon>
        <taxon>Tracheophyta</taxon>
        <taxon>Spermatophyta</taxon>
        <taxon>Magnoliopsida</taxon>
        <taxon>eudicotyledons</taxon>
        <taxon>Gunneridae</taxon>
        <taxon>Pentapetalae</taxon>
        <taxon>rosids</taxon>
        <taxon>malvids</taxon>
        <taxon>Brassicales</taxon>
        <taxon>Brassicaceae</taxon>
        <taxon>Arabideae</taxon>
        <taxon>Arabis</taxon>
    </lineage>
</organism>
<evidence type="ECO:0000256" key="3">
    <source>
        <dbReference type="ARBA" id="ARBA00022801"/>
    </source>
</evidence>
<evidence type="ECO:0000256" key="2">
    <source>
        <dbReference type="ARBA" id="ARBA00012489"/>
    </source>
</evidence>
<dbReference type="Pfam" id="PF25113">
    <property type="entry name" value="TPR_ESP1_2nd"/>
    <property type="match status" value="1"/>
</dbReference>
<dbReference type="GO" id="GO:0005737">
    <property type="term" value="C:cytoplasm"/>
    <property type="evidence" value="ECO:0007669"/>
    <property type="project" value="TreeGrafter"/>
</dbReference>